<dbReference type="InterPro" id="IPR001810">
    <property type="entry name" value="F-box_dom"/>
</dbReference>
<proteinExistence type="predicted"/>
<dbReference type="Proteomes" id="UP000269721">
    <property type="component" value="Unassembled WGS sequence"/>
</dbReference>
<gene>
    <name evidence="2" type="ORF">BDK51DRAFT_34205</name>
</gene>
<dbReference type="AlphaFoldDB" id="A0A4V1ISV0"/>
<accession>A0A4V1ISV0</accession>
<evidence type="ECO:0000259" key="1">
    <source>
        <dbReference type="Pfam" id="PF12937"/>
    </source>
</evidence>
<sequence length="557" mass="62380">MVSVPEPPQDPRSRRLHLPNELLQNILKELREYQAPNNQSNLLSASLVCRIWEPSASALIWNHVVLRGSDALRRFIASKHASALRHPGVERALLVRILELNAVDWMNVEEEEFVVLIPQMETFRLWHRGSGRCFSGGLPMSRMKKMRMSWASAAITSKRGPQTEDPTLPTTPPQCIQAQVTGDPANSTKATEFCTLLVESIGTPIVESNLAGFENTGPSLSIPAVAEWPNLAILNCLFDEANSDPFFAKLVTAAPPLRCVTLVGEFDDEPSWGLVNLLRAFLGLLVNDKVLAILERQPPLTFSRFAAYGLPEDEASKEALLRFFRARGSNLQVLDLFQVTVVDSEVLECPTARDIGPRNPHCRQSAFIPKLKQALPNLRHFNLSPSKKAHFYRKATEERYRGFDYGTALLQNPVQLFSSSADFQQVSKGWRQVVGCWYPCATCGNRTWSDSEAPGGQRGIVVSSSLVGKIRSEKSVNNPMPNCERLTEANVGVDPHFGDKSRYPLLLFRLLADAWRVPKNLWGTRHFPRTQCITTEGSRKGVENWDKPKSYVVTQWV</sequence>
<keyword evidence="3" id="KW-1185">Reference proteome</keyword>
<reference evidence="3" key="1">
    <citation type="journal article" date="2018" name="Nat. Microbiol.">
        <title>Leveraging single-cell genomics to expand the fungal tree of life.</title>
        <authorList>
            <person name="Ahrendt S.R."/>
            <person name="Quandt C.A."/>
            <person name="Ciobanu D."/>
            <person name="Clum A."/>
            <person name="Salamov A."/>
            <person name="Andreopoulos B."/>
            <person name="Cheng J.F."/>
            <person name="Woyke T."/>
            <person name="Pelin A."/>
            <person name="Henrissat B."/>
            <person name="Reynolds N.K."/>
            <person name="Benny G.L."/>
            <person name="Smith M.E."/>
            <person name="James T.Y."/>
            <person name="Grigoriev I.V."/>
        </authorList>
    </citation>
    <scope>NUCLEOTIDE SEQUENCE [LARGE SCALE GENOMIC DNA]</scope>
</reference>
<evidence type="ECO:0000313" key="3">
    <source>
        <dbReference type="Proteomes" id="UP000269721"/>
    </source>
</evidence>
<protein>
    <recommendedName>
        <fullName evidence="1">F-box domain-containing protein</fullName>
    </recommendedName>
</protein>
<dbReference type="Pfam" id="PF12937">
    <property type="entry name" value="F-box-like"/>
    <property type="match status" value="1"/>
</dbReference>
<organism evidence="2 3">
    <name type="scientific">Blyttiomyces helicus</name>
    <dbReference type="NCBI Taxonomy" id="388810"/>
    <lineage>
        <taxon>Eukaryota</taxon>
        <taxon>Fungi</taxon>
        <taxon>Fungi incertae sedis</taxon>
        <taxon>Chytridiomycota</taxon>
        <taxon>Chytridiomycota incertae sedis</taxon>
        <taxon>Chytridiomycetes</taxon>
        <taxon>Chytridiomycetes incertae sedis</taxon>
        <taxon>Blyttiomyces</taxon>
    </lineage>
</organism>
<name>A0A4V1ISV0_9FUNG</name>
<evidence type="ECO:0000313" key="2">
    <source>
        <dbReference type="EMBL" id="RKO94827.1"/>
    </source>
</evidence>
<feature type="domain" description="F-box" evidence="1">
    <location>
        <begin position="17"/>
        <end position="67"/>
    </location>
</feature>
<dbReference type="EMBL" id="KZ993813">
    <property type="protein sequence ID" value="RKO94827.1"/>
    <property type="molecule type" value="Genomic_DNA"/>
</dbReference>